<name>A0A345ZCD9_9BACT</name>
<evidence type="ECO:0000313" key="2">
    <source>
        <dbReference type="EMBL" id="AXK60956.1"/>
    </source>
</evidence>
<proteinExistence type="predicted"/>
<dbReference type="InterPro" id="IPR036873">
    <property type="entry name" value="Rhodanese-like_dom_sf"/>
</dbReference>
<sequence length="165" mass="18785">MVNFIVRAVNLKTVSLISFCLLSLVGCNFSSSAQKKPQLIVINVLDKQEFDDCHIAGSINIPFAEFENKVASFDKNNHYVLYCADYACMSSGYCAKLLRDQNCKYVWEYAGGMVDWYKKGYPTQGPAQEEYLKSENINYNDEEDTSHTITAEELLVKIEEFSSRI</sequence>
<evidence type="ECO:0000259" key="1">
    <source>
        <dbReference type="PROSITE" id="PS50206"/>
    </source>
</evidence>
<protein>
    <recommendedName>
        <fullName evidence="1">Rhodanese domain-containing protein</fullName>
    </recommendedName>
</protein>
<feature type="domain" description="Rhodanese" evidence="1">
    <location>
        <begin position="35"/>
        <end position="125"/>
    </location>
</feature>
<dbReference type="Pfam" id="PF00581">
    <property type="entry name" value="Rhodanese"/>
    <property type="match status" value="1"/>
</dbReference>
<dbReference type="Gene3D" id="3.40.250.10">
    <property type="entry name" value="Rhodanese-like domain"/>
    <property type="match status" value="1"/>
</dbReference>
<keyword evidence="3" id="KW-1185">Reference proteome</keyword>
<dbReference type="CDD" id="cd00158">
    <property type="entry name" value="RHOD"/>
    <property type="match status" value="1"/>
</dbReference>
<dbReference type="RefSeq" id="WP_115585971.1">
    <property type="nucleotide sequence ID" value="NZ_CP025544.1"/>
</dbReference>
<dbReference type="AlphaFoldDB" id="A0A345ZCD9"/>
<dbReference type="KEGG" id="cdes:C0J27_04440"/>
<dbReference type="Proteomes" id="UP000254834">
    <property type="component" value="Chromosome"/>
</dbReference>
<dbReference type="InterPro" id="IPR050229">
    <property type="entry name" value="GlpE_sulfurtransferase"/>
</dbReference>
<gene>
    <name evidence="2" type="ORF">C0J27_04440</name>
</gene>
<dbReference type="SMART" id="SM00450">
    <property type="entry name" value="RHOD"/>
    <property type="match status" value="1"/>
</dbReference>
<dbReference type="PANTHER" id="PTHR43031">
    <property type="entry name" value="FAD-DEPENDENT OXIDOREDUCTASE"/>
    <property type="match status" value="1"/>
</dbReference>
<dbReference type="OrthoDB" id="9800872at2"/>
<dbReference type="PANTHER" id="PTHR43031:SF1">
    <property type="entry name" value="PYRIDINE NUCLEOTIDE-DISULPHIDE OXIDOREDUCTASE"/>
    <property type="match status" value="1"/>
</dbReference>
<dbReference type="InterPro" id="IPR001763">
    <property type="entry name" value="Rhodanese-like_dom"/>
</dbReference>
<dbReference type="PROSITE" id="PS50206">
    <property type="entry name" value="RHODANESE_3"/>
    <property type="match status" value="1"/>
</dbReference>
<organism evidence="2 3">
    <name type="scientific">Candidatus Chromulinivorax destructor</name>
    <dbReference type="NCBI Taxonomy" id="2066483"/>
    <lineage>
        <taxon>Bacteria</taxon>
        <taxon>Candidatus Babelota</taxon>
        <taxon>Candidatus Babeliae</taxon>
        <taxon>Candidatus Babeliales</taxon>
        <taxon>Candidatus Chromulinivoraceae</taxon>
        <taxon>Candidatus Chromulinivorax</taxon>
    </lineage>
</organism>
<dbReference type="PROSITE" id="PS51257">
    <property type="entry name" value="PROKAR_LIPOPROTEIN"/>
    <property type="match status" value="1"/>
</dbReference>
<reference evidence="2 3" key="1">
    <citation type="submission" date="2017-12" db="EMBL/GenBank/DDBJ databases">
        <title>Chromulinavorax destructans is a abundant pathogen of dominant heterotrophic picoflagllates.</title>
        <authorList>
            <person name="Deeg C.M."/>
            <person name="Zimmer M."/>
            <person name="Suttle C.A."/>
        </authorList>
    </citation>
    <scope>NUCLEOTIDE SEQUENCE [LARGE SCALE GENOMIC DNA]</scope>
    <source>
        <strain evidence="2 3">SeV1</strain>
    </source>
</reference>
<accession>A0A345ZCD9</accession>
<dbReference type="EMBL" id="CP025544">
    <property type="protein sequence ID" value="AXK60956.1"/>
    <property type="molecule type" value="Genomic_DNA"/>
</dbReference>
<dbReference type="SUPFAM" id="SSF52821">
    <property type="entry name" value="Rhodanese/Cell cycle control phosphatase"/>
    <property type="match status" value="1"/>
</dbReference>
<evidence type="ECO:0000313" key="3">
    <source>
        <dbReference type="Proteomes" id="UP000254834"/>
    </source>
</evidence>